<accession>A0A0S2IVB2</accession>
<proteinExistence type="predicted"/>
<protein>
    <submittedName>
        <fullName evidence="1">Uncharacterized protein</fullName>
    </submittedName>
</protein>
<dbReference type="PATRIC" id="fig|280505.15.peg.3282"/>
<gene>
    <name evidence="1" type="ORF">LBBP_03364</name>
</gene>
<evidence type="ECO:0000313" key="2">
    <source>
        <dbReference type="Proteomes" id="UP000058857"/>
    </source>
</evidence>
<dbReference type="EMBL" id="CP012029">
    <property type="protein sequence ID" value="ALO27560.1"/>
    <property type="molecule type" value="Genomic_DNA"/>
</dbReference>
<dbReference type="AlphaFoldDB" id="A0A0S2IVB2"/>
<dbReference type="Proteomes" id="UP000058857">
    <property type="component" value="Chromosome 1"/>
</dbReference>
<name>A0A0S2IVB2_LEPBO</name>
<evidence type="ECO:0000313" key="1">
    <source>
        <dbReference type="EMBL" id="ALO27560.1"/>
    </source>
</evidence>
<organism evidence="1">
    <name type="scientific">Leptospira borgpetersenii serovar Ballum</name>
    <dbReference type="NCBI Taxonomy" id="280505"/>
    <lineage>
        <taxon>Bacteria</taxon>
        <taxon>Pseudomonadati</taxon>
        <taxon>Spirochaetota</taxon>
        <taxon>Spirochaetia</taxon>
        <taxon>Leptospirales</taxon>
        <taxon>Leptospiraceae</taxon>
        <taxon>Leptospira</taxon>
    </lineage>
</organism>
<sequence length="37" mass="4291">MSQNFGRNVISIFSESEGVIFRKLMMSFCSSKLFQQL</sequence>
<reference evidence="1 2" key="1">
    <citation type="journal article" date="2015" name="PLoS Negl. Trop. Dis.">
        <title>Distribution of Plasmids in Distinct Leptospira Pathogenic Species.</title>
        <authorList>
            <person name="Wang Y."/>
            <person name="Zhuang X."/>
            <person name="Zhong Y."/>
            <person name="Zhang C."/>
            <person name="Zhang Y."/>
            <person name="Zeng L."/>
            <person name="Zhu Y."/>
            <person name="He P."/>
            <person name="Dong K."/>
            <person name="Pal U."/>
            <person name="Guo X."/>
            <person name="Qin J."/>
        </authorList>
    </citation>
    <scope>NUCLEOTIDE SEQUENCE [LARGE SCALE GENOMIC DNA]</scope>
    <source>
        <strain evidence="1 2">56604</strain>
    </source>
</reference>